<evidence type="ECO:0000256" key="1">
    <source>
        <dbReference type="SAM" id="Phobius"/>
    </source>
</evidence>
<keyword evidence="1" id="KW-0472">Membrane</keyword>
<dbReference type="EMBL" id="JBHRYB010000010">
    <property type="protein sequence ID" value="MFC3680579.1"/>
    <property type="molecule type" value="Genomic_DNA"/>
</dbReference>
<feature type="transmembrane region" description="Helical" evidence="1">
    <location>
        <begin position="587"/>
        <end position="607"/>
    </location>
</feature>
<accession>A0ABV7VSU4</accession>
<gene>
    <name evidence="2" type="ORF">ACFOMG_10780</name>
</gene>
<evidence type="ECO:0008006" key="4">
    <source>
        <dbReference type="Google" id="ProtNLM"/>
    </source>
</evidence>
<name>A0ABV7VSU4_9GAMM</name>
<keyword evidence="1" id="KW-0812">Transmembrane</keyword>
<comment type="caution">
    <text evidence="2">The sequence shown here is derived from an EMBL/GenBank/DDBJ whole genome shotgun (WGS) entry which is preliminary data.</text>
</comment>
<dbReference type="Proteomes" id="UP001595722">
    <property type="component" value="Unassembled WGS sequence"/>
</dbReference>
<dbReference type="RefSeq" id="WP_376866583.1">
    <property type="nucleotide sequence ID" value="NZ_JBHRYB010000010.1"/>
</dbReference>
<reference evidence="3" key="1">
    <citation type="journal article" date="2019" name="Int. J. Syst. Evol. Microbiol.">
        <title>The Global Catalogue of Microorganisms (GCM) 10K type strain sequencing project: providing services to taxonomists for standard genome sequencing and annotation.</title>
        <authorList>
            <consortium name="The Broad Institute Genomics Platform"/>
            <consortium name="The Broad Institute Genome Sequencing Center for Infectious Disease"/>
            <person name="Wu L."/>
            <person name="Ma J."/>
        </authorList>
    </citation>
    <scope>NUCLEOTIDE SEQUENCE [LARGE SCALE GENOMIC DNA]</scope>
    <source>
        <strain evidence="3">KCTC 42424</strain>
    </source>
</reference>
<sequence>MDSLQFFELDNDASLRDLKRAYARKLKLTSPEKDPQGFQQLRQMYEAAQQCLQAAGTAQPVADIVPVADLIAETGEDAAAEIAADETPAAVSHRHSGEIIRYLQQQQPQQALAYLLWMKDEGLLYALDELEQLEQHIVPFLLHWPEQQPGWPVSFCEQFVELLQLTEKAEHDEQWASWLAGLQRRREMAHNQWDAQQYQQHSQARQRAHQLLVDIRETLFEQGQQAAIENFLQHEAALRQDALAVQYFCQALIVDIHHIFPGRLPLQLIQQIQQRLDISADSVLLNREAQDAYGDFRRRCELAQQTADWRQQIDQRSNDRNKARALLLGMLDVSDVKDCSYSVAAELQRLIASCDDDWLIHFELGGPGRISDLQGWIERVEGRDLALYRSAAAAQQGLLNPLTMVRNFIHNISAFFYALLILLVVLPSIVLISAKGWSGLVSLAGLAAALLSGFFTLAYLHHLDQQLLRPGLIMMRAYIGYQVRWRLGLCTAYALIALSSYFVANPTLQLLMFTACLVVAVLTLGLMRSFWLWLAGGMPAVLLASLLHDSLGKNIWLMLLLWMPWLMFMAFAAIDRYYAVKQDQTRQVIKIALVIVSCTLLAMLHGANK</sequence>
<feature type="transmembrane region" description="Helical" evidence="1">
    <location>
        <begin position="414"/>
        <end position="434"/>
    </location>
</feature>
<evidence type="ECO:0000313" key="2">
    <source>
        <dbReference type="EMBL" id="MFC3680579.1"/>
    </source>
</evidence>
<feature type="transmembrane region" description="Helical" evidence="1">
    <location>
        <begin position="508"/>
        <end position="525"/>
    </location>
</feature>
<keyword evidence="1" id="KW-1133">Transmembrane helix</keyword>
<feature type="transmembrane region" description="Helical" evidence="1">
    <location>
        <begin position="440"/>
        <end position="462"/>
    </location>
</feature>
<feature type="transmembrane region" description="Helical" evidence="1">
    <location>
        <begin position="483"/>
        <end position="502"/>
    </location>
</feature>
<feature type="transmembrane region" description="Helical" evidence="1">
    <location>
        <begin position="554"/>
        <end position="575"/>
    </location>
</feature>
<protein>
    <recommendedName>
        <fullName evidence="4">J domain-containing protein</fullName>
    </recommendedName>
</protein>
<evidence type="ECO:0000313" key="3">
    <source>
        <dbReference type="Proteomes" id="UP001595722"/>
    </source>
</evidence>
<proteinExistence type="predicted"/>
<organism evidence="2 3">
    <name type="scientific">Bacterioplanoides pacificum</name>
    <dbReference type="NCBI Taxonomy" id="1171596"/>
    <lineage>
        <taxon>Bacteria</taxon>
        <taxon>Pseudomonadati</taxon>
        <taxon>Pseudomonadota</taxon>
        <taxon>Gammaproteobacteria</taxon>
        <taxon>Oceanospirillales</taxon>
        <taxon>Oceanospirillaceae</taxon>
        <taxon>Bacterioplanoides</taxon>
    </lineage>
</organism>
<keyword evidence="3" id="KW-1185">Reference proteome</keyword>